<dbReference type="Proteomes" id="UP000274131">
    <property type="component" value="Unassembled WGS sequence"/>
</dbReference>
<dbReference type="SUPFAM" id="SSF56436">
    <property type="entry name" value="C-type lectin-like"/>
    <property type="match status" value="2"/>
</dbReference>
<dbReference type="InterPro" id="IPR050111">
    <property type="entry name" value="C-type_lectin/snaclec_domain"/>
</dbReference>
<dbReference type="AlphaFoldDB" id="A0A0N4UV04"/>
<feature type="domain" description="C-type lectin" evidence="1">
    <location>
        <begin position="213"/>
        <end position="307"/>
    </location>
</feature>
<evidence type="ECO:0000313" key="2">
    <source>
        <dbReference type="EMBL" id="VDD85812.1"/>
    </source>
</evidence>
<reference evidence="2 3" key="2">
    <citation type="submission" date="2018-10" db="EMBL/GenBank/DDBJ databases">
        <authorList>
            <consortium name="Pathogen Informatics"/>
        </authorList>
    </citation>
    <scope>NUCLEOTIDE SEQUENCE [LARGE SCALE GENOMIC DNA]</scope>
</reference>
<dbReference type="OrthoDB" id="2142683at2759"/>
<evidence type="ECO:0000313" key="4">
    <source>
        <dbReference type="WBParaSite" id="EVEC_0000124701-mRNA-1"/>
    </source>
</evidence>
<evidence type="ECO:0000259" key="1">
    <source>
        <dbReference type="PROSITE" id="PS50041"/>
    </source>
</evidence>
<dbReference type="CDD" id="cd00037">
    <property type="entry name" value="CLECT"/>
    <property type="match status" value="1"/>
</dbReference>
<dbReference type="InterPro" id="IPR016186">
    <property type="entry name" value="C-type_lectin-like/link_sf"/>
</dbReference>
<dbReference type="InterPro" id="IPR001304">
    <property type="entry name" value="C-type_lectin-like"/>
</dbReference>
<reference evidence="4" key="1">
    <citation type="submission" date="2017-02" db="UniProtKB">
        <authorList>
            <consortium name="WormBaseParasite"/>
        </authorList>
    </citation>
    <scope>IDENTIFICATION</scope>
</reference>
<proteinExistence type="predicted"/>
<evidence type="ECO:0000313" key="3">
    <source>
        <dbReference type="Proteomes" id="UP000274131"/>
    </source>
</evidence>
<dbReference type="InterPro" id="IPR016187">
    <property type="entry name" value="CTDL_fold"/>
</dbReference>
<dbReference type="EMBL" id="UXUI01007152">
    <property type="protein sequence ID" value="VDD85812.1"/>
    <property type="molecule type" value="Genomic_DNA"/>
</dbReference>
<dbReference type="PROSITE" id="PS50041">
    <property type="entry name" value="C_TYPE_LECTIN_2"/>
    <property type="match status" value="1"/>
</dbReference>
<sequence length="311" mass="36490">MPTFDPSEFSEEHHIVVFNKSRLFVVNSSIYALAICKFPKFDRIQCPTKWQEYNGNCYFREKNVHSREFAKTVCQQKGAHLVSITSPKERDFLYDLARKLPFHTGLTTRHTEVPVFLTTSRNLFNYVNSVKVLDDAKGKTYPIQYKKEFARMTTITHENQSHPLCEYRVYHCRHDWYPVGEYCFKTVSISNSFWLKNYRSIIVVIKVRTALFYDDAVKTCIANGAFLASFQSNTEEDIAKDLVPSRYYWIGAQMYNGKWVWQDGSEWRYGKVKLEDDYPHKLPVVADRKTKFWIGISPNSRFPALCKYHGA</sequence>
<dbReference type="Gene3D" id="3.10.100.10">
    <property type="entry name" value="Mannose-Binding Protein A, subunit A"/>
    <property type="match status" value="2"/>
</dbReference>
<keyword evidence="3" id="KW-1185">Reference proteome</keyword>
<protein>
    <submittedName>
        <fullName evidence="4">C-type lectin domain-containing protein</fullName>
    </submittedName>
</protein>
<gene>
    <name evidence="2" type="ORF">EVEC_LOCUS955</name>
</gene>
<dbReference type="SMART" id="SM00034">
    <property type="entry name" value="CLECT"/>
    <property type="match status" value="2"/>
</dbReference>
<dbReference type="WBParaSite" id="EVEC_0000124701-mRNA-1">
    <property type="protein sequence ID" value="EVEC_0000124701-mRNA-1"/>
    <property type="gene ID" value="EVEC_0000124701"/>
</dbReference>
<dbReference type="PANTHER" id="PTHR22803">
    <property type="entry name" value="MANNOSE, PHOSPHOLIPASE, LECTIN RECEPTOR RELATED"/>
    <property type="match status" value="1"/>
</dbReference>
<name>A0A0N4UV04_ENTVE</name>
<dbReference type="Pfam" id="PF00059">
    <property type="entry name" value="Lectin_C"/>
    <property type="match status" value="2"/>
</dbReference>
<organism evidence="4">
    <name type="scientific">Enterobius vermicularis</name>
    <name type="common">Human pinworm</name>
    <dbReference type="NCBI Taxonomy" id="51028"/>
    <lineage>
        <taxon>Eukaryota</taxon>
        <taxon>Metazoa</taxon>
        <taxon>Ecdysozoa</taxon>
        <taxon>Nematoda</taxon>
        <taxon>Chromadorea</taxon>
        <taxon>Rhabditida</taxon>
        <taxon>Spirurina</taxon>
        <taxon>Oxyuridomorpha</taxon>
        <taxon>Oxyuroidea</taxon>
        <taxon>Oxyuridae</taxon>
        <taxon>Enterobius</taxon>
    </lineage>
</organism>
<accession>A0A0N4UV04</accession>